<comment type="caution">
    <text evidence="1">The sequence shown here is derived from an EMBL/GenBank/DDBJ whole genome shotgun (WGS) entry which is preliminary data.</text>
</comment>
<dbReference type="AlphaFoldDB" id="A0AA88PKB1"/>
<dbReference type="EMBL" id="JAUYZG010000017">
    <property type="protein sequence ID" value="KAK2884150.1"/>
    <property type="molecule type" value="Genomic_DNA"/>
</dbReference>
<evidence type="ECO:0000313" key="1">
    <source>
        <dbReference type="EMBL" id="KAK2884150.1"/>
    </source>
</evidence>
<reference evidence="1" key="1">
    <citation type="submission" date="2023-08" db="EMBL/GenBank/DDBJ databases">
        <title>Chromosome-level Genome Assembly of mud carp (Cirrhinus molitorella).</title>
        <authorList>
            <person name="Liu H."/>
        </authorList>
    </citation>
    <scope>NUCLEOTIDE SEQUENCE</scope>
    <source>
        <strain evidence="1">Prfri</strain>
        <tissue evidence="1">Muscle</tissue>
    </source>
</reference>
<proteinExistence type="predicted"/>
<evidence type="ECO:0000313" key="2">
    <source>
        <dbReference type="Proteomes" id="UP001187343"/>
    </source>
</evidence>
<name>A0AA88PKB1_9TELE</name>
<dbReference type="Proteomes" id="UP001187343">
    <property type="component" value="Unassembled WGS sequence"/>
</dbReference>
<accession>A0AA88PKB1</accession>
<gene>
    <name evidence="1" type="ORF">Q8A67_017787</name>
</gene>
<sequence>MKILCETAFRLNPGIQEPSTECRSVSVSPVAFAPSVPRTRGHLLLCSRIDMHASPGSRTPSPNSIPCYLGPLCCLVLQDRGGPSTPSTNRAGPQCRGSVGWLISLPFSPERPVPHSSVSNLQPLLLLVQQHSFSGTLEMKHAKSIPRTDIHKHFTAEV</sequence>
<organism evidence="1 2">
    <name type="scientific">Cirrhinus molitorella</name>
    <name type="common">mud carp</name>
    <dbReference type="NCBI Taxonomy" id="172907"/>
    <lineage>
        <taxon>Eukaryota</taxon>
        <taxon>Metazoa</taxon>
        <taxon>Chordata</taxon>
        <taxon>Craniata</taxon>
        <taxon>Vertebrata</taxon>
        <taxon>Euteleostomi</taxon>
        <taxon>Actinopterygii</taxon>
        <taxon>Neopterygii</taxon>
        <taxon>Teleostei</taxon>
        <taxon>Ostariophysi</taxon>
        <taxon>Cypriniformes</taxon>
        <taxon>Cyprinidae</taxon>
        <taxon>Labeoninae</taxon>
        <taxon>Labeonini</taxon>
        <taxon>Cirrhinus</taxon>
    </lineage>
</organism>
<keyword evidence="2" id="KW-1185">Reference proteome</keyword>
<protein>
    <submittedName>
        <fullName evidence="1">Uncharacterized protein</fullName>
    </submittedName>
</protein>